<sequence>MVLGISPLHFAAMNGHLTTCEALLLAGISRDARTKVDRTPLHLAAQEGHADIVELLLRHGADLEARDMLRMSALHWAAERGHAPVVQVLIRLGADPHAQNKFEMTPVEIATSKGHTDAVYTMLNTQLDLVSASTSVGRMAAPLGCDLSDMGAVYILTDEETLVPAAPPADEVIVTATTVDDAIVTIVSNEGGEQGRAAAKNQMDEERKQLSEEVGEAAAVIMNTSGHSRTDDMVIGLEAELSTTSPNSIVTRHSRSRGIGKADRMIPLIGTGSGRQDIGACDPDCLTNGRTSNQDDAHLNQTICSEAQVETDHSNDSVSCENGEFNGL</sequence>
<dbReference type="PROSITE" id="PS50297">
    <property type="entry name" value="ANK_REP_REGION"/>
    <property type="match status" value="3"/>
</dbReference>
<dbReference type="Proteomes" id="UP000784294">
    <property type="component" value="Unassembled WGS sequence"/>
</dbReference>
<protein>
    <submittedName>
        <fullName evidence="4">Uncharacterized protein</fullName>
    </submittedName>
</protein>
<dbReference type="PRINTS" id="PR01415">
    <property type="entry name" value="ANKYRIN"/>
</dbReference>
<accession>A0A3S5AZX9</accession>
<reference evidence="4" key="1">
    <citation type="submission" date="2018-11" db="EMBL/GenBank/DDBJ databases">
        <authorList>
            <consortium name="Pathogen Informatics"/>
        </authorList>
    </citation>
    <scope>NUCLEOTIDE SEQUENCE</scope>
</reference>
<evidence type="ECO:0000313" key="5">
    <source>
        <dbReference type="Proteomes" id="UP000784294"/>
    </source>
</evidence>
<comment type="caution">
    <text evidence="4">The sequence shown here is derived from an EMBL/GenBank/DDBJ whole genome shotgun (WGS) entry which is preliminary data.</text>
</comment>
<dbReference type="SMART" id="SM00248">
    <property type="entry name" value="ANK"/>
    <property type="match status" value="4"/>
</dbReference>
<dbReference type="AlphaFoldDB" id="A0A3S5AZX9"/>
<dbReference type="InterPro" id="IPR002110">
    <property type="entry name" value="Ankyrin_rpt"/>
</dbReference>
<dbReference type="PROSITE" id="PS50088">
    <property type="entry name" value="ANK_REPEAT"/>
    <property type="match status" value="3"/>
</dbReference>
<dbReference type="Pfam" id="PF13637">
    <property type="entry name" value="Ank_4"/>
    <property type="match status" value="1"/>
</dbReference>
<dbReference type="InterPro" id="IPR036770">
    <property type="entry name" value="Ankyrin_rpt-contain_sf"/>
</dbReference>
<evidence type="ECO:0000256" key="2">
    <source>
        <dbReference type="ARBA" id="ARBA00023043"/>
    </source>
</evidence>
<dbReference type="EMBL" id="CAAALY010252402">
    <property type="protein sequence ID" value="VEL36507.1"/>
    <property type="molecule type" value="Genomic_DNA"/>
</dbReference>
<keyword evidence="5" id="KW-1185">Reference proteome</keyword>
<proteinExistence type="predicted"/>
<feature type="repeat" description="ANK" evidence="3">
    <location>
        <begin position="36"/>
        <end position="68"/>
    </location>
</feature>
<dbReference type="SUPFAM" id="SSF48403">
    <property type="entry name" value="Ankyrin repeat"/>
    <property type="match status" value="1"/>
</dbReference>
<dbReference type="Gene3D" id="1.25.40.20">
    <property type="entry name" value="Ankyrin repeat-containing domain"/>
    <property type="match status" value="1"/>
</dbReference>
<gene>
    <name evidence="4" type="ORF">PXEA_LOCUS29947</name>
</gene>
<evidence type="ECO:0000313" key="4">
    <source>
        <dbReference type="EMBL" id="VEL36507.1"/>
    </source>
</evidence>
<name>A0A3S5AZX9_9PLAT</name>
<feature type="repeat" description="ANK" evidence="3">
    <location>
        <begin position="69"/>
        <end position="101"/>
    </location>
</feature>
<organism evidence="4 5">
    <name type="scientific">Protopolystoma xenopodis</name>
    <dbReference type="NCBI Taxonomy" id="117903"/>
    <lineage>
        <taxon>Eukaryota</taxon>
        <taxon>Metazoa</taxon>
        <taxon>Spiralia</taxon>
        <taxon>Lophotrochozoa</taxon>
        <taxon>Platyhelminthes</taxon>
        <taxon>Monogenea</taxon>
        <taxon>Polyopisthocotylea</taxon>
        <taxon>Polystomatidea</taxon>
        <taxon>Polystomatidae</taxon>
        <taxon>Protopolystoma</taxon>
    </lineage>
</organism>
<feature type="repeat" description="ANK" evidence="3">
    <location>
        <begin position="3"/>
        <end position="35"/>
    </location>
</feature>
<dbReference type="OrthoDB" id="341259at2759"/>
<dbReference type="Pfam" id="PF12796">
    <property type="entry name" value="Ank_2"/>
    <property type="match status" value="1"/>
</dbReference>
<keyword evidence="2 3" id="KW-0040">ANK repeat</keyword>
<dbReference type="PANTHER" id="PTHR24171">
    <property type="entry name" value="ANKYRIN REPEAT DOMAIN-CONTAINING PROTEIN 39-RELATED"/>
    <property type="match status" value="1"/>
</dbReference>
<evidence type="ECO:0000256" key="3">
    <source>
        <dbReference type="PROSITE-ProRule" id="PRU00023"/>
    </source>
</evidence>
<keyword evidence="1" id="KW-0677">Repeat</keyword>
<evidence type="ECO:0000256" key="1">
    <source>
        <dbReference type="ARBA" id="ARBA00022737"/>
    </source>
</evidence>